<keyword evidence="2" id="KW-0808">Transferase</keyword>
<keyword evidence="6" id="KW-0173">Coenzyme A biosynthesis</keyword>
<reference evidence="7 8" key="1">
    <citation type="submission" date="2014-11" db="EMBL/GenBank/DDBJ databases">
        <authorList>
            <person name="Urmite Genomes Urmite Genomes"/>
        </authorList>
    </citation>
    <scope>NUCLEOTIDE SEQUENCE [LARGE SCALE GENOMIC DNA]</scope>
    <source>
        <strain evidence="7 8">Oc5</strain>
    </source>
</reference>
<dbReference type="STRING" id="545501.BN997_00881"/>
<evidence type="ECO:0000256" key="1">
    <source>
        <dbReference type="ARBA" id="ARBA00022490"/>
    </source>
</evidence>
<dbReference type="Proteomes" id="UP000040453">
    <property type="component" value="Unassembled WGS sequence"/>
</dbReference>
<dbReference type="GO" id="GO:0005829">
    <property type="term" value="C:cytosol"/>
    <property type="evidence" value="ECO:0007669"/>
    <property type="project" value="TreeGrafter"/>
</dbReference>
<dbReference type="RefSeq" id="WP_042529950.1">
    <property type="nucleotide sequence ID" value="NZ_CDGG01000001.1"/>
</dbReference>
<dbReference type="PANTHER" id="PTHR12280:SF20">
    <property type="entry name" value="4'-PHOSPHOPANTETHEINE PHOSPHATASE"/>
    <property type="match status" value="1"/>
</dbReference>
<dbReference type="EMBL" id="CDGG01000001">
    <property type="protein sequence ID" value="CEI81065.1"/>
    <property type="molecule type" value="Genomic_DNA"/>
</dbReference>
<dbReference type="AlphaFoldDB" id="A0A0A1M6Y4"/>
<evidence type="ECO:0000313" key="8">
    <source>
        <dbReference type="Proteomes" id="UP000040453"/>
    </source>
</evidence>
<evidence type="ECO:0000256" key="5">
    <source>
        <dbReference type="ARBA" id="ARBA00022840"/>
    </source>
</evidence>
<name>A0A0A1M6Y4_9BACI</name>
<dbReference type="Gene3D" id="3.30.420.40">
    <property type="match status" value="1"/>
</dbReference>
<keyword evidence="3" id="KW-0547">Nucleotide-binding</keyword>
<keyword evidence="1" id="KW-0963">Cytoplasm</keyword>
<dbReference type="InterPro" id="IPR004567">
    <property type="entry name" value="Type_II_PanK"/>
</dbReference>
<sequence>MKRIGIDAGGSLIKIAYEERGRLRLKTFPAKQTHEVISWLKLTAPEAALQVTGGRAEQIKADNQSISIFKEFTCVIEGTKYLLSEEKKLPDTDYLLVNIGTGTSFFHKQKRLSGTGVGGGLFTGLGAIIAGTSDYHSLVDLASKGDRTCSDLMVSDIYQSSYSPVEASLTAANFGKDQLDQSVSAEDQLAALTQLIGETIVLLSRLTANSLATKEIVMIGGALTGNPLLKQVIGSFESMFDYNLTFLEKGGHAGAVGALYYDE</sequence>
<dbReference type="NCBIfam" id="NF009842">
    <property type="entry name" value="PRK13317.1"/>
    <property type="match status" value="1"/>
</dbReference>
<evidence type="ECO:0000313" key="7">
    <source>
        <dbReference type="EMBL" id="CEI81065.1"/>
    </source>
</evidence>
<evidence type="ECO:0000256" key="2">
    <source>
        <dbReference type="ARBA" id="ARBA00022679"/>
    </source>
</evidence>
<dbReference type="GO" id="GO:0015937">
    <property type="term" value="P:coenzyme A biosynthetic process"/>
    <property type="evidence" value="ECO:0007669"/>
    <property type="project" value="UniProtKB-KW"/>
</dbReference>
<dbReference type="InterPro" id="IPR011602">
    <property type="entry name" value="Type_II_PanK_bac"/>
</dbReference>
<evidence type="ECO:0000256" key="4">
    <source>
        <dbReference type="ARBA" id="ARBA00022777"/>
    </source>
</evidence>
<dbReference type="InterPro" id="IPR043129">
    <property type="entry name" value="ATPase_NBD"/>
</dbReference>
<dbReference type="PIRSF" id="PIRSF036940">
    <property type="entry name" value="PanK_bac_aCoA"/>
    <property type="match status" value="1"/>
</dbReference>
<dbReference type="GO" id="GO:0005524">
    <property type="term" value="F:ATP binding"/>
    <property type="evidence" value="ECO:0007669"/>
    <property type="project" value="UniProtKB-KW"/>
</dbReference>
<evidence type="ECO:0000256" key="6">
    <source>
        <dbReference type="ARBA" id="ARBA00022993"/>
    </source>
</evidence>
<keyword evidence="8" id="KW-1185">Reference proteome</keyword>
<gene>
    <name evidence="7" type="primary">coaW</name>
    <name evidence="7" type="ORF">BN997_00881</name>
</gene>
<protein>
    <submittedName>
        <fullName evidence="7">Type II pantothenate kinase</fullName>
    </submittedName>
</protein>
<organism evidence="7 8">
    <name type="scientific">Oceanobacillus oncorhynchi</name>
    <dbReference type="NCBI Taxonomy" id="545501"/>
    <lineage>
        <taxon>Bacteria</taxon>
        <taxon>Bacillati</taxon>
        <taxon>Bacillota</taxon>
        <taxon>Bacilli</taxon>
        <taxon>Bacillales</taxon>
        <taxon>Bacillaceae</taxon>
        <taxon>Oceanobacillus</taxon>
    </lineage>
</organism>
<accession>A0A0A1M6Y4</accession>
<dbReference type="OrthoDB" id="358216at2"/>
<dbReference type="Pfam" id="PF03630">
    <property type="entry name" value="Fumble"/>
    <property type="match status" value="1"/>
</dbReference>
<dbReference type="GO" id="GO:0004594">
    <property type="term" value="F:pantothenate kinase activity"/>
    <property type="evidence" value="ECO:0007669"/>
    <property type="project" value="InterPro"/>
</dbReference>
<keyword evidence="5" id="KW-0067">ATP-binding</keyword>
<keyword evidence="4 7" id="KW-0418">Kinase</keyword>
<dbReference type="CDD" id="cd24085">
    <property type="entry name" value="ASKHA_NBD_PanK-II_bac"/>
    <property type="match status" value="1"/>
</dbReference>
<proteinExistence type="predicted"/>
<dbReference type="PANTHER" id="PTHR12280">
    <property type="entry name" value="PANTOTHENATE KINASE"/>
    <property type="match status" value="1"/>
</dbReference>
<dbReference type="SUPFAM" id="SSF53067">
    <property type="entry name" value="Actin-like ATPase domain"/>
    <property type="match status" value="2"/>
</dbReference>
<evidence type="ECO:0000256" key="3">
    <source>
        <dbReference type="ARBA" id="ARBA00022741"/>
    </source>
</evidence>